<keyword evidence="3" id="KW-0963">Cytoplasm</keyword>
<dbReference type="CDD" id="cd15831">
    <property type="entry name" value="BTAD"/>
    <property type="match status" value="1"/>
</dbReference>
<comment type="caution">
    <text evidence="10">The sequence shown here is derived from an EMBL/GenBank/DDBJ whole genome shotgun (WGS) entry which is preliminary data.</text>
</comment>
<dbReference type="PROSITE" id="PS50005">
    <property type="entry name" value="TPR"/>
    <property type="match status" value="2"/>
</dbReference>
<sequence>MTEFRLLGPVEVITGAGVVDVGPPQRRSVLAALAVDAGRPVPVEVLIERVWGEGFPDGARRALQAHLTRIRRMLERVASGADDRVTLARRAGGYVLEAEPERVDLHRFRRLAERARNAGIHGAERLDLLREALALWRGEPLAGITGEWAARVREGWKRQRLDVVVAWADAELQTGEHSTVTARLRDLVAEYPLVEPLVAALMRALYASGSAAEALDCYAAMRKRLAGELGTEPGAELQRVHQAILRGDLHQPSQPSPASPASPASPLNQPNPQESAPARAVPAMLPLDVRGFAGRAHELARLDAVLAETAHHPTSVIISALSGTAGVGKTALAVRWAHRVCDRFPDGQLYVNLRGYDPQQPMTAADALADFLSALGMSGQDIPLDIGQRAARYRSAVSGRRMLVVLDNASSVEQARPLLPGSPTCVVVVTSRDSLAGLVALHGAQRIDLDLLPPPEAIALLRTLIGDRVEAEPEAAALLAGQCARLPLALRLVAELAAARPAASLAELAGELADQQRRLDHLDAGGDPRAAVRAVFSWSYQRLPADAARAFRLLSLHPGPGLDSYAVAALTGQSLQHARRALDLLARAHLVHPAAAGRYDMHDLLRAYAGWLVTEHDDEHERRAALTRLFDHYLATAATAMDTLYPAERHRRPRVAPPASPAPGVADTASARVWLESERPALLAVCAHAAGHGLPGHAVRLAATLYAYLDNGGHFADALTAHTHARHAAQQAGDLAGEAGAVANLGVVHWQLGDYEQAAGHLQRALDLFRKIGDQVGEARTVGNLGILHSRMGFPGRAFDDHTRALALFRELGDQVGEANTLANLGAVFVLLGRDEPAATHNLRALELFRELGHRGGEATALTNLGEVEARLGRYERAAEHFLRALDIFREIGERYGEACALNGLGDARSHGGAPADAVERHTAALNLAIDIGERDEEARAHDGLGHAYHALDDLASARSHWRQALSAYTELGVPAADDIRTRLDTLDTNPPSA</sequence>
<evidence type="ECO:0000256" key="3">
    <source>
        <dbReference type="ARBA" id="ARBA00022490"/>
    </source>
</evidence>
<dbReference type="PROSITE" id="PS50293">
    <property type="entry name" value="TPR_REGION"/>
    <property type="match status" value="1"/>
</dbReference>
<keyword evidence="6" id="KW-0802">TPR repeat</keyword>
<evidence type="ECO:0000259" key="9">
    <source>
        <dbReference type="PROSITE" id="PS51755"/>
    </source>
</evidence>
<feature type="compositionally biased region" description="Low complexity" evidence="8">
    <location>
        <begin position="261"/>
        <end position="273"/>
    </location>
</feature>
<dbReference type="PROSITE" id="PS51755">
    <property type="entry name" value="OMPR_PHOB"/>
    <property type="match status" value="1"/>
</dbReference>
<keyword evidence="4" id="KW-0677">Repeat</keyword>
<dbReference type="InterPro" id="IPR052386">
    <property type="entry name" value="GPSM"/>
</dbReference>
<feature type="repeat" description="TPR" evidence="6">
    <location>
        <begin position="739"/>
        <end position="772"/>
    </location>
</feature>
<name>A0ABP7IQG7_9ACTN</name>
<evidence type="ECO:0000256" key="1">
    <source>
        <dbReference type="ARBA" id="ARBA00004496"/>
    </source>
</evidence>
<dbReference type="SMART" id="SM00028">
    <property type="entry name" value="TPR"/>
    <property type="match status" value="6"/>
</dbReference>
<feature type="region of interest" description="Disordered" evidence="8">
    <location>
        <begin position="249"/>
        <end position="278"/>
    </location>
</feature>
<evidence type="ECO:0000313" key="11">
    <source>
        <dbReference type="Proteomes" id="UP001500888"/>
    </source>
</evidence>
<dbReference type="SUPFAM" id="SSF46894">
    <property type="entry name" value="C-terminal effector domain of the bipartite response regulators"/>
    <property type="match status" value="1"/>
</dbReference>
<dbReference type="InterPro" id="IPR019734">
    <property type="entry name" value="TPR_rpt"/>
</dbReference>
<dbReference type="InterPro" id="IPR001867">
    <property type="entry name" value="OmpR/PhoB-type_DNA-bd"/>
</dbReference>
<dbReference type="InterPro" id="IPR005158">
    <property type="entry name" value="BTAD"/>
</dbReference>
<dbReference type="Gene3D" id="1.25.40.10">
    <property type="entry name" value="Tetratricopeptide repeat domain"/>
    <property type="match status" value="2"/>
</dbReference>
<evidence type="ECO:0000256" key="5">
    <source>
        <dbReference type="ARBA" id="ARBA00023125"/>
    </source>
</evidence>
<dbReference type="Pfam" id="PF00486">
    <property type="entry name" value="Trans_reg_C"/>
    <property type="match status" value="1"/>
</dbReference>
<dbReference type="EMBL" id="BAAAZR010000019">
    <property type="protein sequence ID" value="GAA3824179.1"/>
    <property type="molecule type" value="Genomic_DNA"/>
</dbReference>
<dbReference type="SMART" id="SM01043">
    <property type="entry name" value="BTAD"/>
    <property type="match status" value="1"/>
</dbReference>
<feature type="repeat" description="TPR" evidence="6">
    <location>
        <begin position="859"/>
        <end position="892"/>
    </location>
</feature>
<gene>
    <name evidence="10" type="ORF">GCM10022226_50990</name>
</gene>
<dbReference type="PANTHER" id="PTHR45954">
    <property type="entry name" value="LD33695P"/>
    <property type="match status" value="1"/>
</dbReference>
<protein>
    <submittedName>
        <fullName evidence="10">BTAD domain-containing putative transcriptional regulator</fullName>
    </submittedName>
</protein>
<keyword evidence="11" id="KW-1185">Reference proteome</keyword>
<dbReference type="SUPFAM" id="SSF48452">
    <property type="entry name" value="TPR-like"/>
    <property type="match status" value="2"/>
</dbReference>
<dbReference type="Pfam" id="PF13424">
    <property type="entry name" value="TPR_12"/>
    <property type="match status" value="2"/>
</dbReference>
<evidence type="ECO:0000313" key="10">
    <source>
        <dbReference type="EMBL" id="GAA3824179.1"/>
    </source>
</evidence>
<comment type="subcellular location">
    <subcellularLocation>
        <location evidence="1">Cytoplasm</location>
    </subcellularLocation>
</comment>
<feature type="DNA-binding region" description="OmpR/PhoB-type" evidence="7">
    <location>
        <begin position="1"/>
        <end position="98"/>
    </location>
</feature>
<dbReference type="SMART" id="SM00862">
    <property type="entry name" value="Trans_reg_C"/>
    <property type="match status" value="1"/>
</dbReference>
<dbReference type="PANTHER" id="PTHR45954:SF1">
    <property type="entry name" value="LD33695P"/>
    <property type="match status" value="1"/>
</dbReference>
<dbReference type="Pfam" id="PF03704">
    <property type="entry name" value="BTAD"/>
    <property type="match status" value="1"/>
</dbReference>
<dbReference type="InterPro" id="IPR016032">
    <property type="entry name" value="Sig_transdc_resp-reg_C-effctor"/>
</dbReference>
<dbReference type="InterPro" id="IPR027417">
    <property type="entry name" value="P-loop_NTPase"/>
</dbReference>
<evidence type="ECO:0000256" key="6">
    <source>
        <dbReference type="PROSITE-ProRule" id="PRU00339"/>
    </source>
</evidence>
<dbReference type="Gene3D" id="3.40.50.300">
    <property type="entry name" value="P-loop containing nucleotide triphosphate hydrolases"/>
    <property type="match status" value="1"/>
</dbReference>
<dbReference type="Proteomes" id="UP001500888">
    <property type="component" value="Unassembled WGS sequence"/>
</dbReference>
<comment type="similarity">
    <text evidence="2">Belongs to the AfsR/DnrI/RedD regulatory family.</text>
</comment>
<dbReference type="Gene3D" id="1.10.10.10">
    <property type="entry name" value="Winged helix-like DNA-binding domain superfamily/Winged helix DNA-binding domain"/>
    <property type="match status" value="1"/>
</dbReference>
<evidence type="ECO:0000256" key="2">
    <source>
        <dbReference type="ARBA" id="ARBA00005820"/>
    </source>
</evidence>
<organism evidence="10 11">
    <name type="scientific">Sphaerisporangium flaviroseum</name>
    <dbReference type="NCBI Taxonomy" id="509199"/>
    <lineage>
        <taxon>Bacteria</taxon>
        <taxon>Bacillati</taxon>
        <taxon>Actinomycetota</taxon>
        <taxon>Actinomycetes</taxon>
        <taxon>Streptosporangiales</taxon>
        <taxon>Streptosporangiaceae</taxon>
        <taxon>Sphaerisporangium</taxon>
    </lineage>
</organism>
<proteinExistence type="inferred from homology"/>
<feature type="domain" description="OmpR/PhoB-type" evidence="9">
    <location>
        <begin position="1"/>
        <end position="98"/>
    </location>
</feature>
<dbReference type="PRINTS" id="PR00364">
    <property type="entry name" value="DISEASERSIST"/>
</dbReference>
<evidence type="ECO:0000256" key="7">
    <source>
        <dbReference type="PROSITE-ProRule" id="PRU01091"/>
    </source>
</evidence>
<dbReference type="InterPro" id="IPR011990">
    <property type="entry name" value="TPR-like_helical_dom_sf"/>
</dbReference>
<accession>A0ABP7IQG7</accession>
<dbReference type="InterPro" id="IPR036388">
    <property type="entry name" value="WH-like_DNA-bd_sf"/>
</dbReference>
<dbReference type="RefSeq" id="WP_344945133.1">
    <property type="nucleotide sequence ID" value="NZ_BAAAZR010000019.1"/>
</dbReference>
<keyword evidence="5 7" id="KW-0238">DNA-binding</keyword>
<reference evidence="11" key="1">
    <citation type="journal article" date="2019" name="Int. J. Syst. Evol. Microbiol.">
        <title>The Global Catalogue of Microorganisms (GCM) 10K type strain sequencing project: providing services to taxonomists for standard genome sequencing and annotation.</title>
        <authorList>
            <consortium name="The Broad Institute Genomics Platform"/>
            <consortium name="The Broad Institute Genome Sequencing Center for Infectious Disease"/>
            <person name="Wu L."/>
            <person name="Ma J."/>
        </authorList>
    </citation>
    <scope>NUCLEOTIDE SEQUENCE [LARGE SCALE GENOMIC DNA]</scope>
    <source>
        <strain evidence="11">JCM 16908</strain>
    </source>
</reference>
<dbReference type="SUPFAM" id="SSF52540">
    <property type="entry name" value="P-loop containing nucleoside triphosphate hydrolases"/>
    <property type="match status" value="1"/>
</dbReference>
<evidence type="ECO:0000256" key="4">
    <source>
        <dbReference type="ARBA" id="ARBA00022737"/>
    </source>
</evidence>
<evidence type="ECO:0000256" key="8">
    <source>
        <dbReference type="SAM" id="MobiDB-lite"/>
    </source>
</evidence>